<dbReference type="Proteomes" id="UP001054837">
    <property type="component" value="Unassembled WGS sequence"/>
</dbReference>
<evidence type="ECO:0000313" key="2">
    <source>
        <dbReference type="Proteomes" id="UP001054837"/>
    </source>
</evidence>
<protein>
    <submittedName>
        <fullName evidence="1">Uncharacterized protein</fullName>
    </submittedName>
</protein>
<proteinExistence type="predicted"/>
<gene>
    <name evidence="1" type="ORF">CDAR_320881</name>
</gene>
<reference evidence="1 2" key="1">
    <citation type="submission" date="2021-06" db="EMBL/GenBank/DDBJ databases">
        <title>Caerostris darwini draft genome.</title>
        <authorList>
            <person name="Kono N."/>
            <person name="Arakawa K."/>
        </authorList>
    </citation>
    <scope>NUCLEOTIDE SEQUENCE [LARGE SCALE GENOMIC DNA]</scope>
</reference>
<sequence length="76" mass="8717">MAKTLDLFKVDKLRALSILRSWLRCLPHWKNVPTKNTAHNTVEFGETEKKSLGGFLVVLVPNCCRQILIQRSRPPC</sequence>
<comment type="caution">
    <text evidence="1">The sequence shown here is derived from an EMBL/GenBank/DDBJ whole genome shotgun (WGS) entry which is preliminary data.</text>
</comment>
<keyword evidence="2" id="KW-1185">Reference proteome</keyword>
<evidence type="ECO:0000313" key="1">
    <source>
        <dbReference type="EMBL" id="GIY87454.1"/>
    </source>
</evidence>
<organism evidence="1 2">
    <name type="scientific">Caerostris darwini</name>
    <dbReference type="NCBI Taxonomy" id="1538125"/>
    <lineage>
        <taxon>Eukaryota</taxon>
        <taxon>Metazoa</taxon>
        <taxon>Ecdysozoa</taxon>
        <taxon>Arthropoda</taxon>
        <taxon>Chelicerata</taxon>
        <taxon>Arachnida</taxon>
        <taxon>Araneae</taxon>
        <taxon>Araneomorphae</taxon>
        <taxon>Entelegynae</taxon>
        <taxon>Araneoidea</taxon>
        <taxon>Araneidae</taxon>
        <taxon>Caerostris</taxon>
    </lineage>
</organism>
<accession>A0AAV4X0V5</accession>
<dbReference type="AlphaFoldDB" id="A0AAV4X0V5"/>
<name>A0AAV4X0V5_9ARAC</name>
<dbReference type="EMBL" id="BPLQ01015341">
    <property type="protein sequence ID" value="GIY87454.1"/>
    <property type="molecule type" value="Genomic_DNA"/>
</dbReference>